<dbReference type="Proteomes" id="UP000194798">
    <property type="component" value="Unassembled WGS sequence"/>
</dbReference>
<proteinExistence type="predicted"/>
<reference evidence="2 3" key="1">
    <citation type="submission" date="2016-12" db="EMBL/GenBank/DDBJ databases">
        <title>Thioflexothrix psekupsii D3 genome sequencing and assembly.</title>
        <authorList>
            <person name="Fomenkov A."/>
            <person name="Vincze T."/>
            <person name="Grabovich M."/>
            <person name="Anton B.P."/>
            <person name="Dubinina G."/>
            <person name="Orlova M."/>
            <person name="Belousova E."/>
            <person name="Roberts R.J."/>
        </authorList>
    </citation>
    <scope>NUCLEOTIDE SEQUENCE [LARGE SCALE GENOMIC DNA]</scope>
    <source>
        <strain evidence="2">D3</strain>
    </source>
</reference>
<dbReference type="Gene3D" id="1.10.10.10">
    <property type="entry name" value="Winged helix-like DNA-binding domain superfamily/Winged helix DNA-binding domain"/>
    <property type="match status" value="1"/>
</dbReference>
<dbReference type="Pfam" id="PF09012">
    <property type="entry name" value="FeoC"/>
    <property type="match status" value="1"/>
</dbReference>
<name>A0A251X9P3_9GAMM</name>
<evidence type="ECO:0000313" key="2">
    <source>
        <dbReference type="EMBL" id="OUD15022.1"/>
    </source>
</evidence>
<dbReference type="EMBL" id="MSLT01000007">
    <property type="protein sequence ID" value="OUD15022.1"/>
    <property type="molecule type" value="Genomic_DNA"/>
</dbReference>
<accession>A0A251X9P3</accession>
<gene>
    <name evidence="2" type="ORF">TPSD3_04815</name>
</gene>
<organism evidence="2 3">
    <name type="scientific">Thioflexithrix psekupsensis</name>
    <dbReference type="NCBI Taxonomy" id="1570016"/>
    <lineage>
        <taxon>Bacteria</taxon>
        <taxon>Pseudomonadati</taxon>
        <taxon>Pseudomonadota</taxon>
        <taxon>Gammaproteobacteria</taxon>
        <taxon>Thiotrichales</taxon>
        <taxon>Thioflexithrix</taxon>
    </lineage>
</organism>
<feature type="domain" description="Transcriptional regulator HTH-type FeoC" evidence="1">
    <location>
        <begin position="3"/>
        <end position="69"/>
    </location>
</feature>
<evidence type="ECO:0000313" key="3">
    <source>
        <dbReference type="Proteomes" id="UP000194798"/>
    </source>
</evidence>
<keyword evidence="3" id="KW-1185">Reference proteome</keyword>
<dbReference type="InterPro" id="IPR036388">
    <property type="entry name" value="WH-like_DNA-bd_sf"/>
</dbReference>
<protein>
    <recommendedName>
        <fullName evidence="1">Transcriptional regulator HTH-type FeoC domain-containing protein</fullName>
    </recommendedName>
</protein>
<comment type="caution">
    <text evidence="2">The sequence shown here is derived from an EMBL/GenBank/DDBJ whole genome shotgun (WGS) entry which is preliminary data.</text>
</comment>
<evidence type="ECO:0000259" key="1">
    <source>
        <dbReference type="Pfam" id="PF09012"/>
    </source>
</evidence>
<dbReference type="AlphaFoldDB" id="A0A251X9P3"/>
<dbReference type="SUPFAM" id="SSF46785">
    <property type="entry name" value="Winged helix' DNA-binding domain"/>
    <property type="match status" value="1"/>
</dbReference>
<dbReference type="InterPro" id="IPR036390">
    <property type="entry name" value="WH_DNA-bd_sf"/>
</dbReference>
<dbReference type="InterPro" id="IPR015102">
    <property type="entry name" value="Tscrpt_reg_HTH_FeoC"/>
</dbReference>
<sequence>MGLLDIKKYLMQHRRATLLDLSSYFNTDAQILMPMLAHWERKGKVRRVHFAGSCQKGCCQQQSAIDVYEWVEHLDLT</sequence>